<feature type="compositionally biased region" description="Low complexity" evidence="1">
    <location>
        <begin position="133"/>
        <end position="142"/>
    </location>
</feature>
<feature type="region of interest" description="Disordered" evidence="1">
    <location>
        <begin position="125"/>
        <end position="180"/>
    </location>
</feature>
<feature type="compositionally biased region" description="Low complexity" evidence="1">
    <location>
        <begin position="44"/>
        <end position="60"/>
    </location>
</feature>
<protein>
    <submittedName>
        <fullName evidence="2">(spotted green pufferfish) hypothetical protein</fullName>
    </submittedName>
</protein>
<dbReference type="OrthoDB" id="3355217at2759"/>
<accession>Q4SWT3</accession>
<feature type="non-terminal residue" evidence="2">
    <location>
        <position position="276"/>
    </location>
</feature>
<dbReference type="AlphaFoldDB" id="Q4SWT3"/>
<evidence type="ECO:0000256" key="1">
    <source>
        <dbReference type="SAM" id="MobiDB-lite"/>
    </source>
</evidence>
<comment type="caution">
    <text evidence="2">The sequence shown here is derived from an EMBL/GenBank/DDBJ whole genome shotgun (WGS) entry which is preliminary data.</text>
</comment>
<reference evidence="2" key="1">
    <citation type="journal article" date="2004" name="Nature">
        <title>Genome duplication in the teleost fish Tetraodon nigroviridis reveals the early vertebrate proto-karyotype.</title>
        <authorList>
            <person name="Jaillon O."/>
            <person name="Aury J.-M."/>
            <person name="Brunet F."/>
            <person name="Petit J.-L."/>
            <person name="Stange-Thomann N."/>
            <person name="Mauceli E."/>
            <person name="Bouneau L."/>
            <person name="Fischer C."/>
            <person name="Ozouf-Costaz C."/>
            <person name="Bernot A."/>
            <person name="Nicaud S."/>
            <person name="Jaffe D."/>
            <person name="Fisher S."/>
            <person name="Lutfalla G."/>
            <person name="Dossat C."/>
            <person name="Segurens B."/>
            <person name="Dasilva C."/>
            <person name="Salanoubat M."/>
            <person name="Levy M."/>
            <person name="Boudet N."/>
            <person name="Castellano S."/>
            <person name="Anthouard V."/>
            <person name="Jubin C."/>
            <person name="Castelli V."/>
            <person name="Katinka M."/>
            <person name="Vacherie B."/>
            <person name="Biemont C."/>
            <person name="Skalli Z."/>
            <person name="Cattolico L."/>
            <person name="Poulain J."/>
            <person name="De Berardinis V."/>
            <person name="Cruaud C."/>
            <person name="Duprat S."/>
            <person name="Brottier P."/>
            <person name="Coutanceau J.-P."/>
            <person name="Gouzy J."/>
            <person name="Parra G."/>
            <person name="Lardier G."/>
            <person name="Chapple C."/>
            <person name="McKernan K.J."/>
            <person name="McEwan P."/>
            <person name="Bosak S."/>
            <person name="Kellis M."/>
            <person name="Volff J.-N."/>
            <person name="Guigo R."/>
            <person name="Zody M.C."/>
            <person name="Mesirov J."/>
            <person name="Lindblad-Toh K."/>
            <person name="Birren B."/>
            <person name="Nusbaum C."/>
            <person name="Kahn D."/>
            <person name="Robinson-Rechavi M."/>
            <person name="Laudet V."/>
            <person name="Schachter V."/>
            <person name="Quetier F."/>
            <person name="Saurin W."/>
            <person name="Scarpelli C."/>
            <person name="Wincker P."/>
            <person name="Lander E.S."/>
            <person name="Weissenbach J."/>
            <person name="Roest Crollius H."/>
        </authorList>
    </citation>
    <scope>NUCLEOTIDE SEQUENCE [LARGE SCALE GENOMIC DNA]</scope>
</reference>
<dbReference type="InterPro" id="IPR052789">
    <property type="entry name" value="SSUH2_homolog"/>
</dbReference>
<name>Q4SWT3_TETNG</name>
<reference evidence="2" key="2">
    <citation type="submission" date="2004-02" db="EMBL/GenBank/DDBJ databases">
        <authorList>
            <consortium name="Genoscope"/>
            <consortium name="Whitehead Institute Centre for Genome Research"/>
        </authorList>
    </citation>
    <scope>NUCLEOTIDE SEQUENCE</scope>
</reference>
<sequence>LCIHLPLVLQPACMVMFPATKAHWLEEMWPVRPSRASPRLSAATARPRPAMASSPAWRPSTPTGTVWRPSRSPGRRSWPANPMKVSNQGKGSWVEEPHRLLFPLPGGRWGRNLIRALWGLNEQVSRPTSMPNLPRGPGRLQPRPQPSSASTRRRSACPTPPPFRTAASATPAGRASVSSAAEADMTAQGWKECETCEGKKQLLTYIKLKVEWVNHVEDHVENQMSGLDPDNLRSVHGKKLFENSQYLAISQASERLVREHQSKYAQSSRILQQVSV</sequence>
<dbReference type="EMBL" id="CAAE01013527">
    <property type="protein sequence ID" value="CAF94899.1"/>
    <property type="molecule type" value="Genomic_DNA"/>
</dbReference>
<dbReference type="KEGG" id="tng:GSTEN00011313G001"/>
<dbReference type="PANTHER" id="PTHR48465">
    <property type="entry name" value="PROTEIN SSUH2 HOMOLOG"/>
    <property type="match status" value="1"/>
</dbReference>
<dbReference type="PANTHER" id="PTHR48465:SF1">
    <property type="entry name" value="PROTEIN SSUH2 HOMOLOG"/>
    <property type="match status" value="1"/>
</dbReference>
<evidence type="ECO:0000313" key="2">
    <source>
        <dbReference type="EMBL" id="CAF94899.1"/>
    </source>
</evidence>
<feature type="compositionally biased region" description="Low complexity" evidence="1">
    <location>
        <begin position="67"/>
        <end position="79"/>
    </location>
</feature>
<proteinExistence type="predicted"/>
<gene>
    <name evidence="2" type="ORF">GSTENG00011313001</name>
</gene>
<organism evidence="2">
    <name type="scientific">Tetraodon nigroviridis</name>
    <name type="common">Spotted green pufferfish</name>
    <name type="synonym">Chelonodon nigroviridis</name>
    <dbReference type="NCBI Taxonomy" id="99883"/>
    <lineage>
        <taxon>Eukaryota</taxon>
        <taxon>Metazoa</taxon>
        <taxon>Chordata</taxon>
        <taxon>Craniata</taxon>
        <taxon>Vertebrata</taxon>
        <taxon>Euteleostomi</taxon>
        <taxon>Actinopterygii</taxon>
        <taxon>Neopterygii</taxon>
        <taxon>Teleostei</taxon>
        <taxon>Neoteleostei</taxon>
        <taxon>Acanthomorphata</taxon>
        <taxon>Eupercaria</taxon>
        <taxon>Tetraodontiformes</taxon>
        <taxon>Tetradontoidea</taxon>
        <taxon>Tetraodontidae</taxon>
        <taxon>Tetraodon</taxon>
    </lineage>
</organism>
<feature type="region of interest" description="Disordered" evidence="1">
    <location>
        <begin position="44"/>
        <end position="91"/>
    </location>
</feature>